<dbReference type="RefSeq" id="WP_072483951.1">
    <property type="nucleotide sequence ID" value="NZ_CP108276.1"/>
</dbReference>
<gene>
    <name evidence="1" type="ORF">SAMN02787144_1002285</name>
</gene>
<evidence type="ECO:0000313" key="1">
    <source>
        <dbReference type="EMBL" id="SFX32388.1"/>
    </source>
</evidence>
<dbReference type="AlphaFoldDB" id="A0A1K1W631"/>
<accession>A0A1K1W631</accession>
<dbReference type="EMBL" id="FPJO01000002">
    <property type="protein sequence ID" value="SFX32388.1"/>
    <property type="molecule type" value="Genomic_DNA"/>
</dbReference>
<name>A0A1K1W631_STRAR</name>
<sequence>MSFAQLRAGAGASAPAGASAAGARAALGVTVSVIGDFPLLPSGVRVRTGRQERDMTTSYGR</sequence>
<organism evidence="1 2">
    <name type="scientific">Streptomyces atratus</name>
    <dbReference type="NCBI Taxonomy" id="1893"/>
    <lineage>
        <taxon>Bacteria</taxon>
        <taxon>Bacillati</taxon>
        <taxon>Actinomycetota</taxon>
        <taxon>Actinomycetes</taxon>
        <taxon>Kitasatosporales</taxon>
        <taxon>Streptomycetaceae</taxon>
        <taxon>Streptomyces</taxon>
    </lineage>
</organism>
<proteinExistence type="predicted"/>
<evidence type="ECO:0000313" key="2">
    <source>
        <dbReference type="Proteomes" id="UP000181909"/>
    </source>
</evidence>
<dbReference type="Proteomes" id="UP000181909">
    <property type="component" value="Unassembled WGS sequence"/>
</dbReference>
<protein>
    <submittedName>
        <fullName evidence="1">Uncharacterized protein</fullName>
    </submittedName>
</protein>
<reference evidence="1 2" key="1">
    <citation type="submission" date="2016-11" db="EMBL/GenBank/DDBJ databases">
        <authorList>
            <person name="Jaros S."/>
            <person name="Januszkiewicz K."/>
            <person name="Wedrychowicz H."/>
        </authorList>
    </citation>
    <scope>NUCLEOTIDE SEQUENCE [LARGE SCALE GENOMIC DNA]</scope>
    <source>
        <strain evidence="1 2">OK807</strain>
    </source>
</reference>